<feature type="transmembrane region" description="Helical" evidence="1">
    <location>
        <begin position="123"/>
        <end position="141"/>
    </location>
</feature>
<proteinExistence type="predicted"/>
<reference evidence="2 3" key="1">
    <citation type="journal article" date="2015" name="Stand. Genomic Sci.">
        <title>Genomic Encyclopedia of Bacterial and Archaeal Type Strains, Phase III: the genomes of soil and plant-associated and newly described type strains.</title>
        <authorList>
            <person name="Whitman W.B."/>
            <person name="Woyke T."/>
            <person name="Klenk H.P."/>
            <person name="Zhou Y."/>
            <person name="Lilburn T.G."/>
            <person name="Beck B.J."/>
            <person name="De Vos P."/>
            <person name="Vandamme P."/>
            <person name="Eisen J.A."/>
            <person name="Garrity G."/>
            <person name="Hugenholtz P."/>
            <person name="Kyrpides N.C."/>
        </authorList>
    </citation>
    <scope>NUCLEOTIDE SEQUENCE [LARGE SCALE GENOMIC DNA]</scope>
    <source>
        <strain evidence="2 3">ASC-9842</strain>
    </source>
</reference>
<name>A0A4Q7S4V8_9BURK</name>
<gene>
    <name evidence="2" type="ORF">EV147_0445</name>
</gene>
<keyword evidence="1" id="KW-0472">Membrane</keyword>
<feature type="transmembrane region" description="Helical" evidence="1">
    <location>
        <begin position="48"/>
        <end position="67"/>
    </location>
</feature>
<keyword evidence="1" id="KW-0812">Transmembrane</keyword>
<dbReference type="AlphaFoldDB" id="A0A4Q7S4V8"/>
<feature type="transmembrane region" description="Helical" evidence="1">
    <location>
        <begin position="79"/>
        <end position="103"/>
    </location>
</feature>
<dbReference type="Proteomes" id="UP000291078">
    <property type="component" value="Unassembled WGS sequence"/>
</dbReference>
<keyword evidence="1" id="KW-1133">Transmembrane helix</keyword>
<sequence>MRALEQFGWFVFNIAIPLLAPLALLSLVKLPAFLREQSRGVVRRAVEHGQMSWAALPMNASACYLLGGSLTNPAIAPQLVLAAITVHVSLLVLASIVIVLGALQSCSDQPLLSWGTNSIFHTSWVVTATTAAAHFTGYLYFT</sequence>
<keyword evidence="3" id="KW-1185">Reference proteome</keyword>
<evidence type="ECO:0000256" key="1">
    <source>
        <dbReference type="SAM" id="Phobius"/>
    </source>
</evidence>
<accession>A0A4Q7S4V8</accession>
<dbReference type="EMBL" id="SGXM01000001">
    <property type="protein sequence ID" value="RZT41454.1"/>
    <property type="molecule type" value="Genomic_DNA"/>
</dbReference>
<evidence type="ECO:0000313" key="2">
    <source>
        <dbReference type="EMBL" id="RZT41454.1"/>
    </source>
</evidence>
<protein>
    <submittedName>
        <fullName evidence="2">Uncharacterized protein</fullName>
    </submittedName>
</protein>
<feature type="transmembrane region" description="Helical" evidence="1">
    <location>
        <begin position="7"/>
        <end position="28"/>
    </location>
</feature>
<evidence type="ECO:0000313" key="3">
    <source>
        <dbReference type="Proteomes" id="UP000291078"/>
    </source>
</evidence>
<dbReference type="RefSeq" id="WP_130389488.1">
    <property type="nucleotide sequence ID" value="NZ_SGXM01000001.1"/>
</dbReference>
<organism evidence="2 3">
    <name type="scientific">Cupriavidus agavae</name>
    <dbReference type="NCBI Taxonomy" id="1001822"/>
    <lineage>
        <taxon>Bacteria</taxon>
        <taxon>Pseudomonadati</taxon>
        <taxon>Pseudomonadota</taxon>
        <taxon>Betaproteobacteria</taxon>
        <taxon>Burkholderiales</taxon>
        <taxon>Burkholderiaceae</taxon>
        <taxon>Cupriavidus</taxon>
    </lineage>
</organism>
<comment type="caution">
    <text evidence="2">The sequence shown here is derived from an EMBL/GenBank/DDBJ whole genome shotgun (WGS) entry which is preliminary data.</text>
</comment>
<dbReference type="OrthoDB" id="9094516at2"/>